<accession>A0A9W9IKA0</accession>
<reference evidence="2" key="1">
    <citation type="submission" date="2022-11" db="EMBL/GenBank/DDBJ databases">
        <authorList>
            <person name="Petersen C."/>
        </authorList>
    </citation>
    <scope>NUCLEOTIDE SEQUENCE</scope>
    <source>
        <strain evidence="2">IBT 21917</strain>
    </source>
</reference>
<evidence type="ECO:0000313" key="2">
    <source>
        <dbReference type="EMBL" id="KAJ5179718.1"/>
    </source>
</evidence>
<gene>
    <name evidence="2" type="ORF">N7492_002928</name>
</gene>
<feature type="compositionally biased region" description="Acidic residues" evidence="1">
    <location>
        <begin position="231"/>
        <end position="247"/>
    </location>
</feature>
<evidence type="ECO:0000313" key="3">
    <source>
        <dbReference type="Proteomes" id="UP001146351"/>
    </source>
</evidence>
<dbReference type="AlphaFoldDB" id="A0A9W9IKA0"/>
<name>A0A9W9IKA0_9EURO</name>
<sequence length="778" mass="87569">MSSPFGSPTASPTASPSKAVVPAQQTAVEQTVVSLDDAKRKVAALPVEERYDAQKDIADRLLRGHEIMDDLVHDWFMEVKATAYWKNEETEKAFNENWAVTASISDSVVKSRIYIQKQQAKVVEAWGQEDTNRLFSVMRTKNNVGEVQQSDLQSVISSPNLSPIGNDQLAQSRLQYDDTGFLVPSEGPVSFVLHSTEGFAPPVGSFIEEIASPAATPERFLQESPSRESSVDDDDDGDYDAPDDMDVDALPADDAADDVDEDDNTESNDCGCKISPALICRFASRAGTPVRSSEKDQLVVLRKIATSLRYEFTKDNTCYVHAKVLCSFLGMSIRSCRARNPKIFKIPKELTTEIPNWRVTPTVNLPLIHDYDNCDMSLDEICTRIFGKKDRSYQDRAFHYDAAGSIVIPSLYEWLMRDLPNGIPIPFFDALPKHRRPRSLMDLIQIEFDLYDWHCVPSRSKPRLGWCRLMTHSLAQQLIRQDPSYAYPGEQTGFRHIDLNVSEVLRTGKGKYAIQGSVSLLDEVTENCTEVLSGMHRHLDGWWSRIEEDKRASIGGRINRIYPWMWTKEDEEKTGIEWRQKICMATDVRITDPRIPHGSTGPCTAQRRTILPWYVAVADDDERLDHPDSDSWTEVSAAHRDMVLADRTPSGFTSGVYMRNNVTPFPAAVQLTGLGPISDALVGRSRWDVHSVIGDLNMLFGTDRVSATHLLKDWRQRAKQRFVDSFKMVISAEMAAFGEDSFFLRFSRGETLAIDPIFIPPDMQDPEIEGTPDPDGVR</sequence>
<comment type="caution">
    <text evidence="2">The sequence shown here is derived from an EMBL/GenBank/DDBJ whole genome shotgun (WGS) entry which is preliminary data.</text>
</comment>
<feature type="compositionally biased region" description="Low complexity" evidence="1">
    <location>
        <begin position="7"/>
        <end position="23"/>
    </location>
</feature>
<dbReference type="EMBL" id="JAPQKO010000002">
    <property type="protein sequence ID" value="KAJ5179718.1"/>
    <property type="molecule type" value="Genomic_DNA"/>
</dbReference>
<dbReference type="OrthoDB" id="4369165at2759"/>
<protein>
    <submittedName>
        <fullName evidence="2">Uncharacterized protein</fullName>
    </submittedName>
</protein>
<organism evidence="2 3">
    <name type="scientific">Penicillium capsulatum</name>
    <dbReference type="NCBI Taxonomy" id="69766"/>
    <lineage>
        <taxon>Eukaryota</taxon>
        <taxon>Fungi</taxon>
        <taxon>Dikarya</taxon>
        <taxon>Ascomycota</taxon>
        <taxon>Pezizomycotina</taxon>
        <taxon>Eurotiomycetes</taxon>
        <taxon>Eurotiomycetidae</taxon>
        <taxon>Eurotiales</taxon>
        <taxon>Aspergillaceae</taxon>
        <taxon>Penicillium</taxon>
    </lineage>
</organism>
<reference evidence="2" key="2">
    <citation type="journal article" date="2023" name="IMA Fungus">
        <title>Comparative genomic study of the Penicillium genus elucidates a diverse pangenome and 15 lateral gene transfer events.</title>
        <authorList>
            <person name="Petersen C."/>
            <person name="Sorensen T."/>
            <person name="Nielsen M.R."/>
            <person name="Sondergaard T.E."/>
            <person name="Sorensen J.L."/>
            <person name="Fitzpatrick D.A."/>
            <person name="Frisvad J.C."/>
            <person name="Nielsen K.L."/>
        </authorList>
    </citation>
    <scope>NUCLEOTIDE SEQUENCE</scope>
    <source>
        <strain evidence="2">IBT 21917</strain>
    </source>
</reference>
<evidence type="ECO:0000256" key="1">
    <source>
        <dbReference type="SAM" id="MobiDB-lite"/>
    </source>
</evidence>
<keyword evidence="3" id="KW-1185">Reference proteome</keyword>
<feature type="compositionally biased region" description="Acidic residues" evidence="1">
    <location>
        <begin position="254"/>
        <end position="266"/>
    </location>
</feature>
<feature type="region of interest" description="Disordered" evidence="1">
    <location>
        <begin position="1"/>
        <end position="23"/>
    </location>
</feature>
<dbReference type="Proteomes" id="UP001146351">
    <property type="component" value="Unassembled WGS sequence"/>
</dbReference>
<proteinExistence type="predicted"/>
<feature type="region of interest" description="Disordered" evidence="1">
    <location>
        <begin position="215"/>
        <end position="268"/>
    </location>
</feature>